<keyword evidence="3" id="KW-1185">Reference proteome</keyword>
<dbReference type="AlphaFoldDB" id="A0AB38TCY5"/>
<protein>
    <recommendedName>
        <fullName evidence="4">Lipocalin-like domain-containing protein</fullName>
    </recommendedName>
</protein>
<evidence type="ECO:0008006" key="4">
    <source>
        <dbReference type="Google" id="ProtNLM"/>
    </source>
</evidence>
<dbReference type="RefSeq" id="WP_024504994.1">
    <property type="nucleotide sequence ID" value="NZ_CP088147.1"/>
</dbReference>
<evidence type="ECO:0000313" key="3">
    <source>
        <dbReference type="Proteomes" id="UP001060070"/>
    </source>
</evidence>
<name>A0AB38TCY5_9HYPH</name>
<proteinExistence type="predicted"/>
<feature type="chain" id="PRO_5044243990" description="Lipocalin-like domain-containing protein" evidence="1">
    <location>
        <begin position="28"/>
        <end position="179"/>
    </location>
</feature>
<feature type="signal peptide" evidence="1">
    <location>
        <begin position="1"/>
        <end position="27"/>
    </location>
</feature>
<gene>
    <name evidence="2" type="ORF">LRP29_05130</name>
</gene>
<organism evidence="2 3">
    <name type="scientific">Mesorhizobium ciceri</name>
    <dbReference type="NCBI Taxonomy" id="39645"/>
    <lineage>
        <taxon>Bacteria</taxon>
        <taxon>Pseudomonadati</taxon>
        <taxon>Pseudomonadota</taxon>
        <taxon>Alphaproteobacteria</taxon>
        <taxon>Hyphomicrobiales</taxon>
        <taxon>Phyllobacteriaceae</taxon>
        <taxon>Mesorhizobium</taxon>
    </lineage>
</organism>
<keyword evidence="1" id="KW-0732">Signal</keyword>
<dbReference type="Proteomes" id="UP001060070">
    <property type="component" value="Chromosome"/>
</dbReference>
<dbReference type="EMBL" id="CP088147">
    <property type="protein sequence ID" value="UTU52839.1"/>
    <property type="molecule type" value="Genomic_DNA"/>
</dbReference>
<accession>A0AB38TCY5</accession>
<reference evidence="2 3" key="1">
    <citation type="journal article" date="2022" name="Microbiol. Resour. Announc.">
        <title>Complete Genome Sequence of Mesorhizobium ciceri Strain R30, a Rhizobium Used as a Commercial Inoculant for Chickpea in Argentina.</title>
        <authorList>
            <person name="Foresto E."/>
            <person name="Revale S."/>
            <person name="Primo E."/>
            <person name="Nievas F."/>
            <person name="Carezzano E."/>
            <person name="Puente M."/>
            <person name="Alzari P."/>
            <person name="Mart M."/>
            <person name="Ben-Assaya M."/>
            <person name="Mornico D."/>
            <person name="Santoro M."/>
            <person name="Mart F."/>
            <person name="Giordano W."/>
            <person name="Bogino P."/>
        </authorList>
    </citation>
    <scope>NUCLEOTIDE SEQUENCE [LARGE SCALE GENOMIC DNA]</scope>
    <source>
        <strain evidence="2 3">R30</strain>
    </source>
</reference>
<evidence type="ECO:0000256" key="1">
    <source>
        <dbReference type="SAM" id="SignalP"/>
    </source>
</evidence>
<evidence type="ECO:0000313" key="2">
    <source>
        <dbReference type="EMBL" id="UTU52839.1"/>
    </source>
</evidence>
<sequence length="179" mass="18823">MLRASSHHACRAALVGLAGWLAFSAGGAYGQGKGPTTRSRLGAMPAALVGKWGFAVASGNYCDTFSNCDPGSGGSVTFTFGADGRTYYALFQSSLVDGCGQVRSLTLKTGKASVRGSTLVFTPTAGTYKSVNGCRPDLTGLWKFKPGDLKPVSLRWQLDDNQLRLIDPDGEASGVYSRR</sequence>